<organism evidence="2 3">
    <name type="scientific">Thalassotalea castellviae</name>
    <dbReference type="NCBI Taxonomy" id="3075612"/>
    <lineage>
        <taxon>Bacteria</taxon>
        <taxon>Pseudomonadati</taxon>
        <taxon>Pseudomonadota</taxon>
        <taxon>Gammaproteobacteria</taxon>
        <taxon>Alteromonadales</taxon>
        <taxon>Colwelliaceae</taxon>
        <taxon>Thalassotalea</taxon>
    </lineage>
</organism>
<dbReference type="EMBL" id="JAVRIF010000012">
    <property type="protein sequence ID" value="MDT0605242.1"/>
    <property type="molecule type" value="Genomic_DNA"/>
</dbReference>
<dbReference type="PANTHER" id="PTHR43283">
    <property type="entry name" value="BETA-LACTAMASE-RELATED"/>
    <property type="match status" value="1"/>
</dbReference>
<dbReference type="InterPro" id="IPR012338">
    <property type="entry name" value="Beta-lactam/transpept-like"/>
</dbReference>
<dbReference type="Pfam" id="PF00144">
    <property type="entry name" value="Beta-lactamase"/>
    <property type="match status" value="1"/>
</dbReference>
<feature type="domain" description="Beta-lactamase-related" evidence="1">
    <location>
        <begin position="46"/>
        <end position="361"/>
    </location>
</feature>
<gene>
    <name evidence="2" type="ORF">RM573_16695</name>
</gene>
<dbReference type="GO" id="GO:0016787">
    <property type="term" value="F:hydrolase activity"/>
    <property type="evidence" value="ECO:0007669"/>
    <property type="project" value="UniProtKB-KW"/>
</dbReference>
<keyword evidence="2" id="KW-0378">Hydrolase</keyword>
<dbReference type="EC" id="3.1.1.103" evidence="2"/>
<protein>
    <submittedName>
        <fullName evidence="2">Serine hydrolase domain-containing protein</fullName>
        <ecNumber evidence="2">3.1.1.103</ecNumber>
    </submittedName>
</protein>
<reference evidence="2 3" key="1">
    <citation type="submission" date="2023-09" db="EMBL/GenBank/DDBJ databases">
        <authorList>
            <person name="Rey-Velasco X."/>
        </authorList>
    </citation>
    <scope>NUCLEOTIDE SEQUENCE [LARGE SCALE GENOMIC DNA]</scope>
    <source>
        <strain evidence="2 3">W431</strain>
    </source>
</reference>
<evidence type="ECO:0000313" key="2">
    <source>
        <dbReference type="EMBL" id="MDT0605242.1"/>
    </source>
</evidence>
<name>A0ABU3A4Y9_9GAMM</name>
<accession>A0ABU3A4Y9</accession>
<dbReference type="RefSeq" id="WP_311584691.1">
    <property type="nucleotide sequence ID" value="NZ_JAVRIF010000012.1"/>
</dbReference>
<proteinExistence type="predicted"/>
<sequence>MIFKKRFINAVIICTFVAMGSSGQVKIKRTDIEDISNSRALMLDVAFTEIVNRHKINTAGVALIKSRQVVWLNHYGFQSPGVPASTNTLFNIASLTKTITAETVLKLVAQGKLSLDESVAPYWLDPDLKDNLNVHNLTPRMLLSHMSGFMNWRYFADDGKLDFIHKPGTSFGYSGEGFEYLAKYAENKMGVSFDQLVQATIFDPLGMDNASIIVDKKLFNRIAKPLDKKGNFYGYYCHPQGYCSKEGSYSAAANLVISVADYAKFLISSMNGDGLPPKLNNDRNTMQGIQFTQREIDCGDTNDILCPIKLGYGLGWSMSLLEDDMLIGHRGTNWTVVSIAYYYQGSGDGLIIFFNAPNKAGLAAMIDALELLDPDSPEIHGYKLRLARSH</sequence>
<dbReference type="Proteomes" id="UP001266357">
    <property type="component" value="Unassembled WGS sequence"/>
</dbReference>
<comment type="caution">
    <text evidence="2">The sequence shown here is derived from an EMBL/GenBank/DDBJ whole genome shotgun (WGS) entry which is preliminary data.</text>
</comment>
<dbReference type="InterPro" id="IPR001466">
    <property type="entry name" value="Beta-lactam-related"/>
</dbReference>
<dbReference type="InterPro" id="IPR050789">
    <property type="entry name" value="Diverse_Enzym_Activities"/>
</dbReference>
<dbReference type="PANTHER" id="PTHR43283:SF18">
    <property type="match status" value="1"/>
</dbReference>
<dbReference type="SUPFAM" id="SSF56601">
    <property type="entry name" value="beta-lactamase/transpeptidase-like"/>
    <property type="match status" value="1"/>
</dbReference>
<evidence type="ECO:0000259" key="1">
    <source>
        <dbReference type="Pfam" id="PF00144"/>
    </source>
</evidence>
<dbReference type="Gene3D" id="3.40.710.10">
    <property type="entry name" value="DD-peptidase/beta-lactamase superfamily"/>
    <property type="match status" value="1"/>
</dbReference>
<keyword evidence="3" id="KW-1185">Reference proteome</keyword>
<evidence type="ECO:0000313" key="3">
    <source>
        <dbReference type="Proteomes" id="UP001266357"/>
    </source>
</evidence>